<name>A0ABN1MMZ8_9FLAO</name>
<dbReference type="EMBL" id="BAAAFH010000003">
    <property type="protein sequence ID" value="GAA0874303.1"/>
    <property type="molecule type" value="Genomic_DNA"/>
</dbReference>
<accession>A0ABN1MMZ8</accession>
<evidence type="ECO:0000313" key="2">
    <source>
        <dbReference type="Proteomes" id="UP001501126"/>
    </source>
</evidence>
<comment type="caution">
    <text evidence="1">The sequence shown here is derived from an EMBL/GenBank/DDBJ whole genome shotgun (WGS) entry which is preliminary data.</text>
</comment>
<reference evidence="1 2" key="1">
    <citation type="journal article" date="2019" name="Int. J. Syst. Evol. Microbiol.">
        <title>The Global Catalogue of Microorganisms (GCM) 10K type strain sequencing project: providing services to taxonomists for standard genome sequencing and annotation.</title>
        <authorList>
            <consortium name="The Broad Institute Genomics Platform"/>
            <consortium name="The Broad Institute Genome Sequencing Center for Infectious Disease"/>
            <person name="Wu L."/>
            <person name="Ma J."/>
        </authorList>
    </citation>
    <scope>NUCLEOTIDE SEQUENCE [LARGE SCALE GENOMIC DNA]</scope>
    <source>
        <strain evidence="1 2">JCM 16083</strain>
    </source>
</reference>
<gene>
    <name evidence="1" type="ORF">GCM10009118_07110</name>
</gene>
<proteinExistence type="predicted"/>
<protein>
    <submittedName>
        <fullName evidence="1">Uncharacterized protein</fullName>
    </submittedName>
</protein>
<organism evidence="1 2">
    <name type="scientific">Wandonia haliotis</name>
    <dbReference type="NCBI Taxonomy" id="574963"/>
    <lineage>
        <taxon>Bacteria</taxon>
        <taxon>Pseudomonadati</taxon>
        <taxon>Bacteroidota</taxon>
        <taxon>Flavobacteriia</taxon>
        <taxon>Flavobacteriales</taxon>
        <taxon>Crocinitomicaceae</taxon>
        <taxon>Wandonia</taxon>
    </lineage>
</organism>
<evidence type="ECO:0000313" key="1">
    <source>
        <dbReference type="EMBL" id="GAA0874303.1"/>
    </source>
</evidence>
<keyword evidence="2" id="KW-1185">Reference proteome</keyword>
<sequence>MIMQELTIRNIAAAFHEKSVTRDFIEQTRHQIRKDAQNLCEVPEFEPNHSIPVIEQFIGWIASIEEAILKKGNHIDQFYYLVDLPESVMKELKKEQSNESNRQIHELILYREAQKVFIRNHYAPDKTKNRVE</sequence>
<dbReference type="Proteomes" id="UP001501126">
    <property type="component" value="Unassembled WGS sequence"/>
</dbReference>